<evidence type="ECO:0000259" key="1">
    <source>
        <dbReference type="Pfam" id="PF01609"/>
    </source>
</evidence>
<comment type="caution">
    <text evidence="3">The sequence shown here is derived from an EMBL/GenBank/DDBJ whole genome shotgun (WGS) entry which is preliminary data.</text>
</comment>
<name>X6LTF1_RETFI</name>
<dbReference type="EMBL" id="ASPP01030818">
    <property type="protein sequence ID" value="ETO04015.1"/>
    <property type="molecule type" value="Genomic_DNA"/>
</dbReference>
<dbReference type="InterPro" id="IPR002559">
    <property type="entry name" value="Transposase_11"/>
</dbReference>
<dbReference type="PANTHER" id="PTHR30007">
    <property type="entry name" value="PHP DOMAIN PROTEIN"/>
    <property type="match status" value="1"/>
</dbReference>
<accession>X6LTF1</accession>
<dbReference type="Pfam" id="PF13340">
    <property type="entry name" value="DUF4096"/>
    <property type="match status" value="1"/>
</dbReference>
<evidence type="ECO:0000259" key="2">
    <source>
        <dbReference type="Pfam" id="PF13340"/>
    </source>
</evidence>
<dbReference type="AlphaFoldDB" id="X6LTF1"/>
<dbReference type="OrthoDB" id="10265588at2759"/>
<keyword evidence="4" id="KW-1185">Reference proteome</keyword>
<reference evidence="3 4" key="1">
    <citation type="journal article" date="2013" name="Curr. Biol.">
        <title>The Genome of the Foraminiferan Reticulomyxa filosa.</title>
        <authorList>
            <person name="Glockner G."/>
            <person name="Hulsmann N."/>
            <person name="Schleicher M."/>
            <person name="Noegel A.A."/>
            <person name="Eichinger L."/>
            <person name="Gallinger C."/>
            <person name="Pawlowski J."/>
            <person name="Sierra R."/>
            <person name="Euteneuer U."/>
            <person name="Pillet L."/>
            <person name="Moustafa A."/>
            <person name="Platzer M."/>
            <person name="Groth M."/>
            <person name="Szafranski K."/>
            <person name="Schliwa M."/>
        </authorList>
    </citation>
    <scope>NUCLEOTIDE SEQUENCE [LARGE SCALE GENOMIC DNA]</scope>
</reference>
<feature type="domain" description="Insertion element IS402-like" evidence="2">
    <location>
        <begin position="16"/>
        <end position="84"/>
    </location>
</feature>
<protein>
    <submittedName>
        <fullName evidence="3">ISSod6 transposase, IS1301</fullName>
    </submittedName>
</protein>
<sequence>FSQNQQNEFAMPRQMLNDEQWSKLRQIMLQNGIYDKPCLRRTIEGILYRMRAGCPWRDLPRYFGKWNSVYKKFNYWSKNNKLIEIFKKLITNPDLTIEFIDGTFIKAHQHSAGAAELGNQDIGKSKGGNTTKIHMAVDGNGKPVKFCLSPGNINDSTMAKEIIGDLEATEFVVADKGYDSNDLRDLINNLGANAVIPRKINSKIGNGSMDWTLYKLRHIVENTFARLKHFRAIATRFDKLARNYASMVALASGFLWVT</sequence>
<dbReference type="SUPFAM" id="SSF53098">
    <property type="entry name" value="Ribonuclease H-like"/>
    <property type="match status" value="1"/>
</dbReference>
<gene>
    <name evidence="3" type="ORF">RFI_33387</name>
</gene>
<dbReference type="GO" id="GO:0006313">
    <property type="term" value="P:DNA transposition"/>
    <property type="evidence" value="ECO:0007669"/>
    <property type="project" value="InterPro"/>
</dbReference>
<dbReference type="GO" id="GO:0004803">
    <property type="term" value="F:transposase activity"/>
    <property type="evidence" value="ECO:0007669"/>
    <property type="project" value="InterPro"/>
</dbReference>
<dbReference type="PANTHER" id="PTHR30007:SF1">
    <property type="entry name" value="BLR1914 PROTEIN"/>
    <property type="match status" value="1"/>
</dbReference>
<proteinExistence type="predicted"/>
<evidence type="ECO:0000313" key="3">
    <source>
        <dbReference type="EMBL" id="ETO04015.1"/>
    </source>
</evidence>
<dbReference type="Proteomes" id="UP000023152">
    <property type="component" value="Unassembled WGS sequence"/>
</dbReference>
<organism evidence="3 4">
    <name type="scientific">Reticulomyxa filosa</name>
    <dbReference type="NCBI Taxonomy" id="46433"/>
    <lineage>
        <taxon>Eukaryota</taxon>
        <taxon>Sar</taxon>
        <taxon>Rhizaria</taxon>
        <taxon>Retaria</taxon>
        <taxon>Foraminifera</taxon>
        <taxon>Monothalamids</taxon>
        <taxon>Reticulomyxidae</taxon>
        <taxon>Reticulomyxa</taxon>
    </lineage>
</organism>
<dbReference type="InterPro" id="IPR012337">
    <property type="entry name" value="RNaseH-like_sf"/>
</dbReference>
<evidence type="ECO:0000313" key="4">
    <source>
        <dbReference type="Proteomes" id="UP000023152"/>
    </source>
</evidence>
<feature type="non-terminal residue" evidence="3">
    <location>
        <position position="1"/>
    </location>
</feature>
<feature type="domain" description="Transposase IS4-like" evidence="1">
    <location>
        <begin position="99"/>
        <end position="251"/>
    </location>
</feature>
<dbReference type="InterPro" id="IPR025161">
    <property type="entry name" value="IS402-like_dom"/>
</dbReference>
<dbReference type="Pfam" id="PF01609">
    <property type="entry name" value="DDE_Tnp_1"/>
    <property type="match status" value="1"/>
</dbReference>
<dbReference type="GO" id="GO:0003677">
    <property type="term" value="F:DNA binding"/>
    <property type="evidence" value="ECO:0007669"/>
    <property type="project" value="InterPro"/>
</dbReference>
<dbReference type="NCBIfam" id="NF033580">
    <property type="entry name" value="transpos_IS5_3"/>
    <property type="match status" value="1"/>
</dbReference>